<keyword evidence="3" id="KW-1185">Reference proteome</keyword>
<dbReference type="OrthoDB" id="5325276at2759"/>
<feature type="compositionally biased region" description="Basic and acidic residues" evidence="1">
    <location>
        <begin position="254"/>
        <end position="263"/>
    </location>
</feature>
<feature type="region of interest" description="Disordered" evidence="1">
    <location>
        <begin position="635"/>
        <end position="750"/>
    </location>
</feature>
<name>A0A9W8YS47_9PEZI</name>
<reference evidence="2" key="1">
    <citation type="submission" date="2022-10" db="EMBL/GenBank/DDBJ databases">
        <title>Tapping the CABI collections for fungal endophytes: first genome assemblies for Collariella, Neodidymelliopsis, Ascochyta clinopodiicola, Didymella pomorum, Didymosphaeria variabile, Neocosmospora piperis and Neocucurbitaria cava.</title>
        <authorList>
            <person name="Hill R."/>
        </authorList>
    </citation>
    <scope>NUCLEOTIDE SEQUENCE</scope>
    <source>
        <strain evidence="2">IMI 355082</strain>
    </source>
</reference>
<accession>A0A9W8YS47</accession>
<feature type="compositionally biased region" description="Basic and acidic residues" evidence="1">
    <location>
        <begin position="428"/>
        <end position="442"/>
    </location>
</feature>
<evidence type="ECO:0000313" key="3">
    <source>
        <dbReference type="Proteomes" id="UP001140453"/>
    </source>
</evidence>
<feature type="compositionally biased region" description="Polar residues" evidence="1">
    <location>
        <begin position="18"/>
        <end position="37"/>
    </location>
</feature>
<feature type="compositionally biased region" description="Polar residues" evidence="1">
    <location>
        <begin position="45"/>
        <end position="55"/>
    </location>
</feature>
<feature type="compositionally biased region" description="Acidic residues" evidence="1">
    <location>
        <begin position="644"/>
        <end position="653"/>
    </location>
</feature>
<gene>
    <name evidence="2" type="ORF">N0V93_004182</name>
</gene>
<feature type="compositionally biased region" description="Basic and acidic residues" evidence="1">
    <location>
        <begin position="771"/>
        <end position="788"/>
    </location>
</feature>
<feature type="region of interest" description="Disordered" evidence="1">
    <location>
        <begin position="242"/>
        <end position="305"/>
    </location>
</feature>
<organism evidence="2 3">
    <name type="scientific">Gnomoniopsis smithogilvyi</name>
    <dbReference type="NCBI Taxonomy" id="1191159"/>
    <lineage>
        <taxon>Eukaryota</taxon>
        <taxon>Fungi</taxon>
        <taxon>Dikarya</taxon>
        <taxon>Ascomycota</taxon>
        <taxon>Pezizomycotina</taxon>
        <taxon>Sordariomycetes</taxon>
        <taxon>Sordariomycetidae</taxon>
        <taxon>Diaporthales</taxon>
        <taxon>Gnomoniaceae</taxon>
        <taxon>Gnomoniopsis</taxon>
    </lineage>
</organism>
<feature type="region of interest" description="Disordered" evidence="1">
    <location>
        <begin position="411"/>
        <end position="542"/>
    </location>
</feature>
<dbReference type="EMBL" id="JAPEVB010000003">
    <property type="protein sequence ID" value="KAJ4390586.1"/>
    <property type="molecule type" value="Genomic_DNA"/>
</dbReference>
<dbReference type="Proteomes" id="UP001140453">
    <property type="component" value="Unassembled WGS sequence"/>
</dbReference>
<feature type="region of interest" description="Disordered" evidence="1">
    <location>
        <begin position="1"/>
        <end position="55"/>
    </location>
</feature>
<feature type="region of interest" description="Disordered" evidence="1">
    <location>
        <begin position="78"/>
        <end position="158"/>
    </location>
</feature>
<evidence type="ECO:0000313" key="2">
    <source>
        <dbReference type="EMBL" id="KAJ4390586.1"/>
    </source>
</evidence>
<feature type="region of interest" description="Disordered" evidence="1">
    <location>
        <begin position="836"/>
        <end position="870"/>
    </location>
</feature>
<sequence>MLSRRTGRFQSKEETRRSQQVTPLQIASRPVSASTNRIYGPRSTPCHSETQFSEVSPNQANDAYVAVAKPPLNPAFRGVLDDFRPGSADSFRSGNSDRPRVLQRPKREPRKPPVSFRKPSSLLSTQSSLGESHLSQIGQADSDAVSFTEGRERTASMTSLARRLSKDILDAVDEFRPLDFRSRVQAAGARDYGEDVADRNIRLSMSVSSPNLYSHFSSVRSHSSQSVNINSRTKSINSMNEHYDSTPRALSSHAESDRPDFFSKRNKNRLSLNTYKPSGFVSPVPATPRSPVTTPGHRGGLTPSDFDSPDARNDMRFQQQYHISPAVSNFSLPTSPMTVRYPNEAYKPGLVHDNEENSFSEEREFGDIIQSHRSSQRKSGASDVQGFTKAAARFSQGTYRSSLASSVTSRYPSMDFMPLGYPRSQGHPRRDNDEPSHNENVRLWRSQSLHSHRHSRSNSSGNSHKHQRPKSLLTRPSGLTNLVEADGPTDQPHSNGTQDWALVTTSTGSASSSSNGLFSGASGSMRPVSRHTKATSVDSIPRPLSFQSGLSASIGQSAGGWSPSTTRSTVFNIDDYVSSDDDSFTTKKRPTGEGEEELLFKGGYGATGAALPGLLESPMRASPLRVVGFHGAGPLMSPSQLTEEGTEAEDGEGAAEGPDIDDSRRQYNPNSPFTQLRHKQGRAELDNFRTYGKQSARPRAQSNMTPSWLPSDDWVRPGSRHEQTKRPATSHASTTSNTAIYDPDLRPPCRGQTRLSALGTLQGQDFVDPADSFRVERPKSRELGTSAIREEIDPTVALRLRKEAKARKREDEARTIRERRMTRAFGRLDEEKLAALQQAQGEEVEEEEAEMENRGRTRVRVMKGKSVISS</sequence>
<feature type="compositionally biased region" description="Low complexity" evidence="1">
    <location>
        <begin position="729"/>
        <end position="739"/>
    </location>
</feature>
<proteinExistence type="predicted"/>
<feature type="compositionally biased region" description="Low complexity" evidence="1">
    <location>
        <begin position="504"/>
        <end position="524"/>
    </location>
</feature>
<evidence type="ECO:0000256" key="1">
    <source>
        <dbReference type="SAM" id="MobiDB-lite"/>
    </source>
</evidence>
<feature type="region of interest" description="Disordered" evidence="1">
    <location>
        <begin position="769"/>
        <end position="788"/>
    </location>
</feature>
<dbReference type="AlphaFoldDB" id="A0A9W8YS47"/>
<feature type="compositionally biased region" description="Polar residues" evidence="1">
    <location>
        <begin position="121"/>
        <end position="139"/>
    </location>
</feature>
<feature type="compositionally biased region" description="Basic and acidic residues" evidence="1">
    <location>
        <begin position="713"/>
        <end position="725"/>
    </location>
</feature>
<protein>
    <submittedName>
        <fullName evidence="2">Uncharacterized protein</fullName>
    </submittedName>
</protein>
<comment type="caution">
    <text evidence="2">The sequence shown here is derived from an EMBL/GenBank/DDBJ whole genome shotgun (WGS) entry which is preliminary data.</text>
</comment>